<dbReference type="InterPro" id="IPR009057">
    <property type="entry name" value="Homeodomain-like_sf"/>
</dbReference>
<evidence type="ECO:0000259" key="4">
    <source>
        <dbReference type="PROSITE" id="PS01124"/>
    </source>
</evidence>
<gene>
    <name evidence="5" type="ORF">H9865_08345</name>
</gene>
<protein>
    <submittedName>
        <fullName evidence="5">Helix-turn-helix domain-containing protein</fullName>
    </submittedName>
</protein>
<organism evidence="5 6">
    <name type="scientific">Candidatus Allofournierella pullicola</name>
    <dbReference type="NCBI Taxonomy" id="2838596"/>
    <lineage>
        <taxon>Bacteria</taxon>
        <taxon>Bacillati</taxon>
        <taxon>Bacillota</taxon>
        <taxon>Clostridia</taxon>
        <taxon>Eubacteriales</taxon>
        <taxon>Oscillospiraceae</taxon>
        <taxon>Allofournierella</taxon>
    </lineage>
</organism>
<reference evidence="5" key="1">
    <citation type="journal article" date="2021" name="PeerJ">
        <title>Extensive microbial diversity within the chicken gut microbiome revealed by metagenomics and culture.</title>
        <authorList>
            <person name="Gilroy R."/>
            <person name="Ravi A."/>
            <person name="Getino M."/>
            <person name="Pursley I."/>
            <person name="Horton D.L."/>
            <person name="Alikhan N.F."/>
            <person name="Baker D."/>
            <person name="Gharbi K."/>
            <person name="Hall N."/>
            <person name="Watson M."/>
            <person name="Adriaenssens E.M."/>
            <person name="Foster-Nyarko E."/>
            <person name="Jarju S."/>
            <person name="Secka A."/>
            <person name="Antonio M."/>
            <person name="Oren A."/>
            <person name="Chaudhuri R.R."/>
            <person name="La Ragione R."/>
            <person name="Hildebrand F."/>
            <person name="Pallen M.J."/>
        </authorList>
    </citation>
    <scope>NUCLEOTIDE SEQUENCE</scope>
    <source>
        <strain evidence="5">2239</strain>
    </source>
</reference>
<dbReference type="SUPFAM" id="SSF46689">
    <property type="entry name" value="Homeodomain-like"/>
    <property type="match status" value="2"/>
</dbReference>
<keyword evidence="1" id="KW-0805">Transcription regulation</keyword>
<dbReference type="SMART" id="SM00342">
    <property type="entry name" value="HTH_ARAC"/>
    <property type="match status" value="1"/>
</dbReference>
<dbReference type="InterPro" id="IPR018771">
    <property type="entry name" value="PocR_dom"/>
</dbReference>
<dbReference type="EMBL" id="DXFW01000024">
    <property type="protein sequence ID" value="HIX06092.1"/>
    <property type="molecule type" value="Genomic_DNA"/>
</dbReference>
<reference evidence="5" key="2">
    <citation type="submission" date="2021-04" db="EMBL/GenBank/DDBJ databases">
        <authorList>
            <person name="Gilroy R."/>
        </authorList>
    </citation>
    <scope>NUCLEOTIDE SEQUENCE</scope>
    <source>
        <strain evidence="5">2239</strain>
    </source>
</reference>
<sequence>MSNPYQSVGDYLQFIRDKYNVQICVKDFGGFIHINKDLSEVLDPFLAHTNPFCLYMKSEPERFHVCLSMIRKMHDKLLRTKKPFFGVCHAGLGEYVVPVYSGELLLGTVNAGFFQTNEARTRWCIGHACRCSEGLETERALELYAENIATPTIPVDDLLVELQLAAGHLGQSYQVLSNTHAAPNMARRYQNSREDTIFSHAVEYVRINCTQHVSLPELARFCHCSESYLSRLFKRHAGVNVSTYVNKVRVEQAKGMLRYSLLPVADVAGACGFNDPNYFSRVFARIVGIPPSEYRRRFLDIETRQPPPQAR</sequence>
<dbReference type="InterPro" id="IPR018060">
    <property type="entry name" value="HTH_AraC"/>
</dbReference>
<dbReference type="Gene3D" id="1.10.10.60">
    <property type="entry name" value="Homeodomain-like"/>
    <property type="match status" value="2"/>
</dbReference>
<dbReference type="Pfam" id="PF12833">
    <property type="entry name" value="HTH_18"/>
    <property type="match status" value="1"/>
</dbReference>
<proteinExistence type="predicted"/>
<accession>A0A9D1V4S3</accession>
<dbReference type="GO" id="GO:0043565">
    <property type="term" value="F:sequence-specific DNA binding"/>
    <property type="evidence" value="ECO:0007669"/>
    <property type="project" value="InterPro"/>
</dbReference>
<dbReference type="Pfam" id="PF10114">
    <property type="entry name" value="PocR"/>
    <property type="match status" value="1"/>
</dbReference>
<evidence type="ECO:0000313" key="5">
    <source>
        <dbReference type="EMBL" id="HIX06092.1"/>
    </source>
</evidence>
<evidence type="ECO:0000256" key="2">
    <source>
        <dbReference type="ARBA" id="ARBA00023125"/>
    </source>
</evidence>
<dbReference type="PANTHER" id="PTHR43280:SF2">
    <property type="entry name" value="HTH-TYPE TRANSCRIPTIONAL REGULATOR EXSA"/>
    <property type="match status" value="1"/>
</dbReference>
<comment type="caution">
    <text evidence="5">The sequence shown here is derived from an EMBL/GenBank/DDBJ whole genome shotgun (WGS) entry which is preliminary data.</text>
</comment>
<feature type="domain" description="HTH araC/xylS-type" evidence="4">
    <location>
        <begin position="199"/>
        <end position="297"/>
    </location>
</feature>
<evidence type="ECO:0000256" key="1">
    <source>
        <dbReference type="ARBA" id="ARBA00023015"/>
    </source>
</evidence>
<dbReference type="InterPro" id="IPR020449">
    <property type="entry name" value="Tscrpt_reg_AraC-type_HTH"/>
</dbReference>
<dbReference type="Proteomes" id="UP000824193">
    <property type="component" value="Unassembled WGS sequence"/>
</dbReference>
<keyword evidence="3" id="KW-0804">Transcription</keyword>
<dbReference type="AlphaFoldDB" id="A0A9D1V4S3"/>
<dbReference type="PROSITE" id="PS01124">
    <property type="entry name" value="HTH_ARAC_FAMILY_2"/>
    <property type="match status" value="1"/>
</dbReference>
<keyword evidence="2" id="KW-0238">DNA-binding</keyword>
<name>A0A9D1V4S3_9FIRM</name>
<dbReference type="PRINTS" id="PR00032">
    <property type="entry name" value="HTHARAC"/>
</dbReference>
<dbReference type="PANTHER" id="PTHR43280">
    <property type="entry name" value="ARAC-FAMILY TRANSCRIPTIONAL REGULATOR"/>
    <property type="match status" value="1"/>
</dbReference>
<evidence type="ECO:0000256" key="3">
    <source>
        <dbReference type="ARBA" id="ARBA00023163"/>
    </source>
</evidence>
<dbReference type="GO" id="GO:0003700">
    <property type="term" value="F:DNA-binding transcription factor activity"/>
    <property type="evidence" value="ECO:0007669"/>
    <property type="project" value="InterPro"/>
</dbReference>
<evidence type="ECO:0000313" key="6">
    <source>
        <dbReference type="Proteomes" id="UP000824193"/>
    </source>
</evidence>